<accession>A0A9W8WBN2</accession>
<gene>
    <name evidence="2" type="ORF">N0V84_006680</name>
</gene>
<protein>
    <submittedName>
        <fullName evidence="2">Uncharacterized protein</fullName>
    </submittedName>
</protein>
<name>A0A9W8WBN2_9HYPO</name>
<dbReference type="EMBL" id="JAPEUR010000135">
    <property type="protein sequence ID" value="KAJ4318780.1"/>
    <property type="molecule type" value="Genomic_DNA"/>
</dbReference>
<evidence type="ECO:0000313" key="3">
    <source>
        <dbReference type="Proteomes" id="UP001140502"/>
    </source>
</evidence>
<evidence type="ECO:0000256" key="1">
    <source>
        <dbReference type="SAM" id="MobiDB-lite"/>
    </source>
</evidence>
<proteinExistence type="predicted"/>
<sequence length="92" mass="10378">MVRETILNEGGNEVIVVSATEIREEEEEAGGGTGSESMTYTGPAEVLRQDRIRYETARRYESDLETMKGCCLYCRIRAWKKALSDGKVQRAK</sequence>
<reference evidence="2" key="1">
    <citation type="submission" date="2022-10" db="EMBL/GenBank/DDBJ databases">
        <title>Tapping the CABI collections for fungal endophytes: first genome assemblies for Collariella, Neodidymelliopsis, Ascochyta clinopodiicola, Didymella pomorum, Didymosphaeria variabile, Neocosmospora piperis and Neocucurbitaria cava.</title>
        <authorList>
            <person name="Hill R."/>
        </authorList>
    </citation>
    <scope>NUCLEOTIDE SEQUENCE</scope>
    <source>
        <strain evidence="2">IMI 366586</strain>
    </source>
</reference>
<dbReference type="OrthoDB" id="5038851at2759"/>
<organism evidence="2 3">
    <name type="scientific">Fusarium piperis</name>
    <dbReference type="NCBI Taxonomy" id="1435070"/>
    <lineage>
        <taxon>Eukaryota</taxon>
        <taxon>Fungi</taxon>
        <taxon>Dikarya</taxon>
        <taxon>Ascomycota</taxon>
        <taxon>Pezizomycotina</taxon>
        <taxon>Sordariomycetes</taxon>
        <taxon>Hypocreomycetidae</taxon>
        <taxon>Hypocreales</taxon>
        <taxon>Nectriaceae</taxon>
        <taxon>Fusarium</taxon>
        <taxon>Fusarium solani species complex</taxon>
    </lineage>
</organism>
<evidence type="ECO:0000313" key="2">
    <source>
        <dbReference type="EMBL" id="KAJ4318780.1"/>
    </source>
</evidence>
<dbReference type="Proteomes" id="UP001140502">
    <property type="component" value="Unassembled WGS sequence"/>
</dbReference>
<feature type="region of interest" description="Disordered" evidence="1">
    <location>
        <begin position="21"/>
        <end position="42"/>
    </location>
</feature>
<keyword evidence="3" id="KW-1185">Reference proteome</keyword>
<comment type="caution">
    <text evidence="2">The sequence shown here is derived from an EMBL/GenBank/DDBJ whole genome shotgun (WGS) entry which is preliminary data.</text>
</comment>
<dbReference type="AlphaFoldDB" id="A0A9W8WBN2"/>